<dbReference type="InterPro" id="IPR052724">
    <property type="entry name" value="GT117_domain-containing"/>
</dbReference>
<sequence length="242" mass="28397">MPDYMYISLKGKRALYKSELMMLEMLANTNWERPMYIAISVGAENRLGMEDHFIQEGLAYRFTPFNTQALDASIDSEKMYDNLMNKFKFGGIDKPGIYLDENVMRMCLSHRRLFIQLAFQLWKENKKEEAVKALDYCEQMIPNYNVPHDSSSQAMAELYYQLGEKEKGDQIINIIADSAIEYVSWYLGMNDMQLYPSFGNLDYYLTSLNTYIKTMSKYQSDLLPVYTSQLNRLGEIYKMRIE</sequence>
<organism evidence="1">
    <name type="scientific">termite gut metagenome</name>
    <dbReference type="NCBI Taxonomy" id="433724"/>
    <lineage>
        <taxon>unclassified sequences</taxon>
        <taxon>metagenomes</taxon>
        <taxon>organismal metagenomes</taxon>
    </lineage>
</organism>
<reference evidence="1" key="1">
    <citation type="submission" date="2019-03" db="EMBL/GenBank/DDBJ databases">
        <title>Single cell metagenomics reveals metabolic interactions within the superorganism composed of flagellate Streblomastix strix and complex community of Bacteroidetes bacteria on its surface.</title>
        <authorList>
            <person name="Treitli S.C."/>
            <person name="Kolisko M."/>
            <person name="Husnik F."/>
            <person name="Keeling P."/>
            <person name="Hampl V."/>
        </authorList>
    </citation>
    <scope>NUCLEOTIDE SEQUENCE</scope>
    <source>
        <strain evidence="1">STM</strain>
    </source>
</reference>
<dbReference type="PANTHER" id="PTHR16214:SF3">
    <property type="entry name" value="TRANSMEMBRANE PROTEIN 260"/>
    <property type="match status" value="1"/>
</dbReference>
<accession>A0A5J4QQD7</accession>
<dbReference type="AlphaFoldDB" id="A0A5J4QQD7"/>
<protein>
    <submittedName>
        <fullName evidence="1">Uncharacterized protein</fullName>
    </submittedName>
</protein>
<name>A0A5J4QQD7_9ZZZZ</name>
<comment type="caution">
    <text evidence="1">The sequence shown here is derived from an EMBL/GenBank/DDBJ whole genome shotgun (WGS) entry which is preliminary data.</text>
</comment>
<gene>
    <name evidence="1" type="ORF">EZS27_026870</name>
</gene>
<evidence type="ECO:0000313" key="1">
    <source>
        <dbReference type="EMBL" id="KAA6323712.1"/>
    </source>
</evidence>
<proteinExistence type="predicted"/>
<dbReference type="EMBL" id="SNRY01002741">
    <property type="protein sequence ID" value="KAA6323712.1"/>
    <property type="molecule type" value="Genomic_DNA"/>
</dbReference>
<dbReference type="PANTHER" id="PTHR16214">
    <property type="entry name" value="TRANSMEMBRANE PROTEIN 260"/>
    <property type="match status" value="1"/>
</dbReference>